<dbReference type="InterPro" id="IPR036291">
    <property type="entry name" value="NAD(P)-bd_dom_sf"/>
</dbReference>
<dbReference type="AlphaFoldDB" id="A0AAN6IEY4"/>
<name>A0AAN6IEY4_9EURO</name>
<protein>
    <submittedName>
        <fullName evidence="4">Uncharacterized protein</fullName>
    </submittedName>
</protein>
<evidence type="ECO:0000256" key="1">
    <source>
        <dbReference type="ARBA" id="ARBA00006484"/>
    </source>
</evidence>
<dbReference type="PRINTS" id="PR00081">
    <property type="entry name" value="GDHRDH"/>
</dbReference>
<organism evidence="4 5">
    <name type="scientific">Exophiala viscosa</name>
    <dbReference type="NCBI Taxonomy" id="2486360"/>
    <lineage>
        <taxon>Eukaryota</taxon>
        <taxon>Fungi</taxon>
        <taxon>Dikarya</taxon>
        <taxon>Ascomycota</taxon>
        <taxon>Pezizomycotina</taxon>
        <taxon>Eurotiomycetes</taxon>
        <taxon>Chaetothyriomycetidae</taxon>
        <taxon>Chaetothyriales</taxon>
        <taxon>Herpotrichiellaceae</taxon>
        <taxon>Exophiala</taxon>
    </lineage>
</organism>
<dbReference type="Proteomes" id="UP001203852">
    <property type="component" value="Unassembled WGS sequence"/>
</dbReference>
<reference evidence="4" key="1">
    <citation type="journal article" date="2022" name="bioRxiv">
        <title>Deciphering the potential niche of two novel black yeast fungi from a biological soil crust based on their genomes, phenotypes, and melanin regulation.</title>
        <authorList>
            <consortium name="DOE Joint Genome Institute"/>
            <person name="Carr E.C."/>
            <person name="Barton Q."/>
            <person name="Grambo S."/>
            <person name="Sullivan M."/>
            <person name="Renfro C.M."/>
            <person name="Kuo A."/>
            <person name="Pangilinan J."/>
            <person name="Lipzen A."/>
            <person name="Keymanesh K."/>
            <person name="Savage E."/>
            <person name="Barry K."/>
            <person name="Grigoriev I.V."/>
            <person name="Riekhof W.R."/>
            <person name="Harris S.S."/>
        </authorList>
    </citation>
    <scope>NUCLEOTIDE SEQUENCE</scope>
    <source>
        <strain evidence="4">JF 03-4F</strain>
    </source>
</reference>
<comment type="caution">
    <text evidence="4">The sequence shown here is derived from an EMBL/GenBank/DDBJ whole genome shotgun (WGS) entry which is preliminary data.</text>
</comment>
<evidence type="ECO:0000313" key="5">
    <source>
        <dbReference type="Proteomes" id="UP001203852"/>
    </source>
</evidence>
<comment type="similarity">
    <text evidence="1">Belongs to the short-chain dehydrogenases/reductases (SDR) family.</text>
</comment>
<accession>A0AAN6IEY4</accession>
<dbReference type="InterPro" id="IPR057571">
    <property type="entry name" value="SDR_PhqE-like"/>
</dbReference>
<keyword evidence="2" id="KW-0521">NADP</keyword>
<dbReference type="InterPro" id="IPR002347">
    <property type="entry name" value="SDR_fam"/>
</dbReference>
<evidence type="ECO:0000313" key="4">
    <source>
        <dbReference type="EMBL" id="KAI1615487.1"/>
    </source>
</evidence>
<dbReference type="InterPro" id="IPR051122">
    <property type="entry name" value="SDR_DHRS6-like"/>
</dbReference>
<dbReference type="CDD" id="cd05233">
    <property type="entry name" value="SDR_c"/>
    <property type="match status" value="1"/>
</dbReference>
<dbReference type="EMBL" id="MU404352">
    <property type="protein sequence ID" value="KAI1615487.1"/>
    <property type="molecule type" value="Genomic_DNA"/>
</dbReference>
<dbReference type="Gene3D" id="3.40.50.720">
    <property type="entry name" value="NAD(P)-binding Rossmann-like Domain"/>
    <property type="match status" value="1"/>
</dbReference>
<keyword evidence="3" id="KW-0560">Oxidoreductase</keyword>
<dbReference type="PANTHER" id="PTHR43477">
    <property type="entry name" value="DIHYDROANTICAPSIN 7-DEHYDROGENASE"/>
    <property type="match status" value="1"/>
</dbReference>
<sequence length="262" mass="28034">MAPKYINKLQGKRIVIIGGTSGIGFATAEASIEYGAIVVLASSQQSKVDQAVHRIQTSYPEAKDRISGKTLDLAASDVEDQVTSLFDFASDSGTSKLDHVVDTAGGTFRQIPLSEITPEKVQDVLQVRLTGGLIVAKIAMRYLNVSPESSLTVTSGVSDLKPTQGWAIMAPVGSARKGMMRALAQDMKPIRVNCVCPGATKTELFDHFAADRLEEIMASYRAKTLTGTIGTPEDLAECYLSAMKNAFMTGVEIYADGGYLLC</sequence>
<evidence type="ECO:0000256" key="2">
    <source>
        <dbReference type="ARBA" id="ARBA00022857"/>
    </source>
</evidence>
<dbReference type="PANTHER" id="PTHR43477:SF1">
    <property type="entry name" value="DIHYDROANTICAPSIN 7-DEHYDROGENASE"/>
    <property type="match status" value="1"/>
</dbReference>
<evidence type="ECO:0000256" key="3">
    <source>
        <dbReference type="ARBA" id="ARBA00023002"/>
    </source>
</evidence>
<gene>
    <name evidence="4" type="ORF">EDD36DRAFT_190142</name>
</gene>
<dbReference type="Pfam" id="PF23441">
    <property type="entry name" value="SDR"/>
    <property type="match status" value="1"/>
</dbReference>
<proteinExistence type="inferred from homology"/>
<keyword evidence="5" id="KW-1185">Reference proteome</keyword>
<dbReference type="SUPFAM" id="SSF51735">
    <property type="entry name" value="NAD(P)-binding Rossmann-fold domains"/>
    <property type="match status" value="1"/>
</dbReference>
<dbReference type="GO" id="GO:0016491">
    <property type="term" value="F:oxidoreductase activity"/>
    <property type="evidence" value="ECO:0007669"/>
    <property type="project" value="UniProtKB-KW"/>
</dbReference>